<protein>
    <submittedName>
        <fullName evidence="2">DUF6419 family natural product biosynthesis protein</fullName>
    </submittedName>
</protein>
<organism evidence="2">
    <name type="scientific">Pseudoalteromonas sp. SD03</name>
    <dbReference type="NCBI Taxonomy" id="3231719"/>
    <lineage>
        <taxon>Bacteria</taxon>
        <taxon>Pseudomonadati</taxon>
        <taxon>Pseudomonadota</taxon>
        <taxon>Gammaproteobacteria</taxon>
        <taxon>Alteromonadales</taxon>
        <taxon>Pseudoalteromonadaceae</taxon>
        <taxon>Pseudoalteromonas</taxon>
    </lineage>
</organism>
<keyword evidence="1" id="KW-1133">Transmembrane helix</keyword>
<sequence length="102" mass="10888">MFKIIIGCAVIFSFVCMLLAAAPFTPAISGSFIMLLFAGAIGYKGYLQSSLILLLINTLAVIGSPAINIENTETLLFLPILFLISFGGVLVGVRKLTIKHVL</sequence>
<evidence type="ECO:0000313" key="2">
    <source>
        <dbReference type="EMBL" id="XDH86167.1"/>
    </source>
</evidence>
<proteinExistence type="predicted"/>
<accession>A0AB39AL94</accession>
<evidence type="ECO:0000256" key="1">
    <source>
        <dbReference type="SAM" id="Phobius"/>
    </source>
</evidence>
<dbReference type="Pfam" id="PF19983">
    <property type="entry name" value="DUF6419"/>
    <property type="match status" value="1"/>
</dbReference>
<feature type="transmembrane region" description="Helical" evidence="1">
    <location>
        <begin position="75"/>
        <end position="93"/>
    </location>
</feature>
<keyword evidence="1" id="KW-0812">Transmembrane</keyword>
<keyword evidence="1" id="KW-0472">Membrane</keyword>
<dbReference type="RefSeq" id="WP_368484805.1">
    <property type="nucleotide sequence ID" value="NZ_CP162514.1"/>
</dbReference>
<name>A0AB39AL94_9GAMM</name>
<dbReference type="AlphaFoldDB" id="A0AB39AL94"/>
<reference evidence="2" key="1">
    <citation type="submission" date="2024-07" db="EMBL/GenBank/DDBJ databases">
        <authorList>
            <person name="Jiang Y."/>
            <person name="Qin Q."/>
        </authorList>
    </citation>
    <scope>NUCLEOTIDE SEQUENCE</scope>
    <source>
        <strain evidence="2">SD03</strain>
    </source>
</reference>
<dbReference type="InterPro" id="IPR046304">
    <property type="entry name" value="DUF6419"/>
</dbReference>
<gene>
    <name evidence="2" type="ORF">ABZP26_08630</name>
</gene>
<feature type="transmembrane region" description="Helical" evidence="1">
    <location>
        <begin position="51"/>
        <end position="69"/>
    </location>
</feature>
<dbReference type="EMBL" id="CP162514">
    <property type="protein sequence ID" value="XDH86167.1"/>
    <property type="molecule type" value="Genomic_DNA"/>
</dbReference>